<name>A7K8E9_9PHYC</name>
<reference evidence="1 2" key="1">
    <citation type="submission" date="2006-09" db="EMBL/GenBank/DDBJ databases">
        <title>Sequence and annotation of the 288-kb ATCV-1 virus that infects an endosymbiotic Chlorella strain of the heliozoon Acanthocystis turfacea.</title>
        <authorList>
            <person name="Fitzgerald L.A."/>
            <person name="Graves M.V."/>
            <person name="Li X."/>
            <person name="Pfitzner A.J.P."/>
            <person name="Hartigan J."/>
            <person name="Van Etten J.L."/>
        </authorList>
    </citation>
    <scope>NUCLEOTIDE SEQUENCE [LARGE SCALE GENOMIC DNA]</scope>
    <source>
        <strain evidence="1 2">ATCV-1</strain>
    </source>
</reference>
<dbReference type="KEGG" id="vg:5470191"/>
<evidence type="ECO:0000313" key="1">
    <source>
        <dbReference type="EMBL" id="ABT16323.1"/>
    </source>
</evidence>
<dbReference type="EMBL" id="EF101928">
    <property type="protein sequence ID" value="ABT16323.1"/>
    <property type="molecule type" value="Genomic_DNA"/>
</dbReference>
<dbReference type="GeneID" id="5470191"/>
<gene>
    <name evidence="1" type="primary">z189R</name>
    <name evidence="1" type="ORF">ATCV1_z189R</name>
</gene>
<accession>A7K8E9</accession>
<dbReference type="Proteomes" id="UP000202420">
    <property type="component" value="Segment"/>
</dbReference>
<evidence type="ECO:0000313" key="2">
    <source>
        <dbReference type="Proteomes" id="UP000202420"/>
    </source>
</evidence>
<dbReference type="RefSeq" id="YP_001426670.1">
    <property type="nucleotide sequence ID" value="NC_008724.1"/>
</dbReference>
<proteinExistence type="predicted"/>
<sequence>MTVDVESWNVFPDRISPSDPSGRRLIRTLEIVVLRIGLNVRDTIVPSILRARIPSSLGVAYTGNVRSSTDNFLRLAARRGF</sequence>
<protein>
    <submittedName>
        <fullName evidence="1">Uncharacterized protein z189R</fullName>
    </submittedName>
</protein>
<organism evidence="1 2">
    <name type="scientific">Chlorovirus heliozoae</name>
    <dbReference type="NCBI Taxonomy" id="322019"/>
    <lineage>
        <taxon>Viruses</taxon>
        <taxon>Varidnaviria</taxon>
        <taxon>Bamfordvirae</taxon>
        <taxon>Nucleocytoviricota</taxon>
        <taxon>Megaviricetes</taxon>
        <taxon>Algavirales</taxon>
        <taxon>Phycodnaviridae</taxon>
        <taxon>Chlorovirus</taxon>
    </lineage>
</organism>
<keyword evidence="2" id="KW-1185">Reference proteome</keyword>